<dbReference type="EMBL" id="JBJXBP010000008">
    <property type="protein sequence ID" value="KAL3814068.1"/>
    <property type="molecule type" value="Genomic_DNA"/>
</dbReference>
<dbReference type="PANTHER" id="PTHR12300:SF117">
    <property type="entry name" value="LP05237P-RELATED"/>
    <property type="match status" value="1"/>
</dbReference>
<comment type="caution">
    <text evidence="2">The sequence shown here is derived from an EMBL/GenBank/DDBJ whole genome shotgun (WGS) entry which is preliminary data.</text>
</comment>
<proteinExistence type="inferred from homology"/>
<comment type="subcellular location">
    <subcellularLocation>
        <location evidence="1">Membrane</location>
        <topology evidence="1">Multi-pass membrane protein</topology>
    </subcellularLocation>
</comment>
<dbReference type="Proteomes" id="UP001634393">
    <property type="component" value="Unassembled WGS sequence"/>
</dbReference>
<organism evidence="2 3">
    <name type="scientific">Penstemon smallii</name>
    <dbReference type="NCBI Taxonomy" id="265156"/>
    <lineage>
        <taxon>Eukaryota</taxon>
        <taxon>Viridiplantae</taxon>
        <taxon>Streptophyta</taxon>
        <taxon>Embryophyta</taxon>
        <taxon>Tracheophyta</taxon>
        <taxon>Spermatophyta</taxon>
        <taxon>Magnoliopsida</taxon>
        <taxon>eudicotyledons</taxon>
        <taxon>Gunneridae</taxon>
        <taxon>Pentapetalae</taxon>
        <taxon>asterids</taxon>
        <taxon>lamiids</taxon>
        <taxon>Lamiales</taxon>
        <taxon>Plantaginaceae</taxon>
        <taxon>Cheloneae</taxon>
        <taxon>Penstemon</taxon>
    </lineage>
</organism>
<sequence>MLGSILTRVLLIVLGYVYPAYECYKTVEKHDLSIDQLKFWCQYWILVAVLTLFERVGDNIISWLPLYGEAKIGLVLYLWHPKTRGTVYVYGSFLKLYLVKHEKEIDLKLQKMRNEAGMIATLVLQKALSYGQSRFFEVLQYVSSQSNQQFSEKGK</sequence>
<dbReference type="AlphaFoldDB" id="A0ABD3RMC0"/>
<evidence type="ECO:0000313" key="3">
    <source>
        <dbReference type="Proteomes" id="UP001634393"/>
    </source>
</evidence>
<reference evidence="2 3" key="1">
    <citation type="submission" date="2024-12" db="EMBL/GenBank/DDBJ databases">
        <title>The unique morphological basis and parallel evolutionary history of personate flowers in Penstemon.</title>
        <authorList>
            <person name="Depatie T.H."/>
            <person name="Wessinger C.A."/>
        </authorList>
    </citation>
    <scope>NUCLEOTIDE SEQUENCE [LARGE SCALE GENOMIC DNA]</scope>
    <source>
        <strain evidence="2">WTNN_2</strain>
        <tissue evidence="2">Leaf</tissue>
    </source>
</reference>
<evidence type="ECO:0000256" key="1">
    <source>
        <dbReference type="RuleBase" id="RU362006"/>
    </source>
</evidence>
<gene>
    <name evidence="2" type="ORF">ACJIZ3_015336</name>
</gene>
<name>A0ABD3RMC0_9LAMI</name>
<protein>
    <recommendedName>
        <fullName evidence="1">HVA22-like protein</fullName>
    </recommendedName>
</protein>
<dbReference type="PANTHER" id="PTHR12300">
    <property type="entry name" value="HVA22-LIKE PROTEINS"/>
    <property type="match status" value="1"/>
</dbReference>
<evidence type="ECO:0000313" key="2">
    <source>
        <dbReference type="EMBL" id="KAL3814068.1"/>
    </source>
</evidence>
<dbReference type="Pfam" id="PF03134">
    <property type="entry name" value="TB2_DP1_HVA22"/>
    <property type="match status" value="1"/>
</dbReference>
<dbReference type="GO" id="GO:0016020">
    <property type="term" value="C:membrane"/>
    <property type="evidence" value="ECO:0007669"/>
    <property type="project" value="UniProtKB-SubCell"/>
</dbReference>
<dbReference type="InterPro" id="IPR004345">
    <property type="entry name" value="TB2_DP1_HVA22"/>
</dbReference>
<accession>A0ABD3RMC0</accession>
<keyword evidence="3" id="KW-1185">Reference proteome</keyword>
<comment type="similarity">
    <text evidence="1">Belongs to the DP1 family.</text>
</comment>